<evidence type="ECO:0000313" key="1">
    <source>
        <dbReference type="EMBL" id="RPA28760.1"/>
    </source>
</evidence>
<proteinExistence type="predicted"/>
<dbReference type="EMBL" id="RKJW01000001">
    <property type="protein sequence ID" value="RPA28760.1"/>
    <property type="molecule type" value="Genomic_DNA"/>
</dbReference>
<reference evidence="2" key="1">
    <citation type="submission" date="2018-10" db="EMBL/GenBank/DDBJ databases">
        <title>FDA dAtabase for Regulatory Grade micrObial Sequences (FDA-ARGOS): Supporting development and validation of Infectious Disease Dx tests.</title>
        <authorList>
            <person name="Minogue T."/>
            <person name="Wolcott M."/>
            <person name="Wasieloski L."/>
            <person name="Aguilar W."/>
            <person name="Moore D."/>
            <person name="Jaissle J."/>
            <person name="Tallon L."/>
            <person name="Sadzewicz L."/>
            <person name="Zhao X."/>
            <person name="Vavikolanu K."/>
            <person name="Mehta A."/>
            <person name="Aluvathingal J."/>
            <person name="Nadendla S."/>
            <person name="Yan Y."/>
            <person name="Sichtig H."/>
        </authorList>
    </citation>
    <scope>NUCLEOTIDE SEQUENCE [LARGE SCALE GENOMIC DNA]</scope>
    <source>
        <strain evidence="2">FDAARGOS_588</strain>
    </source>
</reference>
<dbReference type="AlphaFoldDB" id="A0AAX1XBS2"/>
<sequence length="67" mass="7491">MPLVEWSIGAEISGNKINFRIEAAAAIRPRTCLQRFESSRENPKFPLLAGSACIAGHRAETRSRYFP</sequence>
<gene>
    <name evidence="1" type="ORF">EGT70_03565</name>
</gene>
<organism evidence="1 2">
    <name type="scientific">Burkholderia mallei</name>
    <name type="common">Pseudomonas mallei</name>
    <dbReference type="NCBI Taxonomy" id="13373"/>
    <lineage>
        <taxon>Bacteria</taxon>
        <taxon>Pseudomonadati</taxon>
        <taxon>Pseudomonadota</taxon>
        <taxon>Betaproteobacteria</taxon>
        <taxon>Burkholderiales</taxon>
        <taxon>Burkholderiaceae</taxon>
        <taxon>Burkholderia</taxon>
        <taxon>pseudomallei group</taxon>
    </lineage>
</organism>
<comment type="caution">
    <text evidence="1">The sequence shown here is derived from an EMBL/GenBank/DDBJ whole genome shotgun (WGS) entry which is preliminary data.</text>
</comment>
<dbReference type="Proteomes" id="UP000269379">
    <property type="component" value="Unassembled WGS sequence"/>
</dbReference>
<protein>
    <submittedName>
        <fullName evidence="1">Uncharacterized protein</fullName>
    </submittedName>
</protein>
<name>A0AAX1XBS2_BURML</name>
<evidence type="ECO:0000313" key="2">
    <source>
        <dbReference type="Proteomes" id="UP000269379"/>
    </source>
</evidence>
<accession>A0AAX1XBS2</accession>